<dbReference type="RefSeq" id="WP_022192452.1">
    <property type="nucleotide sequence ID" value="NZ_JADMVU010000037.1"/>
</dbReference>
<proteinExistence type="predicted"/>
<protein>
    <recommendedName>
        <fullName evidence="3">Diguanylate cyclase</fullName>
    </recommendedName>
</protein>
<dbReference type="AlphaFoldDB" id="A0AAW6F0Q7"/>
<name>A0AAW6F0Q7_PARDI</name>
<accession>A0AAW6F0Q7</accession>
<comment type="caution">
    <text evidence="1">The sequence shown here is derived from an EMBL/GenBank/DDBJ whole genome shotgun (WGS) entry which is preliminary data.</text>
</comment>
<evidence type="ECO:0000313" key="1">
    <source>
        <dbReference type="EMBL" id="MDB9136955.1"/>
    </source>
</evidence>
<gene>
    <name evidence="1" type="ORF">PN612_00355</name>
</gene>
<dbReference type="EMBL" id="JAQMPX010000003">
    <property type="protein sequence ID" value="MDB9136955.1"/>
    <property type="molecule type" value="Genomic_DNA"/>
</dbReference>
<evidence type="ECO:0000313" key="2">
    <source>
        <dbReference type="Proteomes" id="UP001211522"/>
    </source>
</evidence>
<sequence length="44" mass="5421">METELNTKKNRLHDEAYWAQVTEELEREEEEEIEVLLEEMINQQ</sequence>
<reference evidence="1" key="1">
    <citation type="submission" date="2023-01" db="EMBL/GenBank/DDBJ databases">
        <title>Human gut microbiome strain richness.</title>
        <authorList>
            <person name="Chen-Liaw A."/>
        </authorList>
    </citation>
    <scope>NUCLEOTIDE SEQUENCE</scope>
    <source>
        <strain evidence="1">D35st1_E5_D35t1_190705</strain>
    </source>
</reference>
<organism evidence="1 2">
    <name type="scientific">Parabacteroides distasonis</name>
    <dbReference type="NCBI Taxonomy" id="823"/>
    <lineage>
        <taxon>Bacteria</taxon>
        <taxon>Pseudomonadati</taxon>
        <taxon>Bacteroidota</taxon>
        <taxon>Bacteroidia</taxon>
        <taxon>Bacteroidales</taxon>
        <taxon>Tannerellaceae</taxon>
        <taxon>Parabacteroides</taxon>
    </lineage>
</organism>
<dbReference type="Proteomes" id="UP001211522">
    <property type="component" value="Unassembled WGS sequence"/>
</dbReference>
<evidence type="ECO:0008006" key="3">
    <source>
        <dbReference type="Google" id="ProtNLM"/>
    </source>
</evidence>